<evidence type="ECO:0000256" key="1">
    <source>
        <dbReference type="SAM" id="MobiDB-lite"/>
    </source>
</evidence>
<evidence type="ECO:0000313" key="2">
    <source>
        <dbReference type="EMBL" id="CAF4348866.1"/>
    </source>
</evidence>
<comment type="caution">
    <text evidence="2">The sequence shown here is derived from an EMBL/GenBank/DDBJ whole genome shotgun (WGS) entry which is preliminary data.</text>
</comment>
<reference evidence="2" key="1">
    <citation type="submission" date="2021-02" db="EMBL/GenBank/DDBJ databases">
        <authorList>
            <person name="Nowell W R."/>
        </authorList>
    </citation>
    <scope>NUCLEOTIDE SEQUENCE</scope>
</reference>
<accession>A0A820L3I0</accession>
<dbReference type="Proteomes" id="UP000663868">
    <property type="component" value="Unassembled WGS sequence"/>
</dbReference>
<dbReference type="EMBL" id="CAJOBB010018421">
    <property type="protein sequence ID" value="CAF4348866.1"/>
    <property type="molecule type" value="Genomic_DNA"/>
</dbReference>
<dbReference type="AlphaFoldDB" id="A0A820L3I0"/>
<sequence>RRNTTNIYGSRLFAHVQEKEMARNHKTDNNSTTSLPK</sequence>
<feature type="region of interest" description="Disordered" evidence="1">
    <location>
        <begin position="1"/>
        <end position="37"/>
    </location>
</feature>
<proteinExistence type="predicted"/>
<name>A0A820L3I0_9BILA</name>
<organism evidence="2 3">
    <name type="scientific">Adineta steineri</name>
    <dbReference type="NCBI Taxonomy" id="433720"/>
    <lineage>
        <taxon>Eukaryota</taxon>
        <taxon>Metazoa</taxon>
        <taxon>Spiralia</taxon>
        <taxon>Gnathifera</taxon>
        <taxon>Rotifera</taxon>
        <taxon>Eurotatoria</taxon>
        <taxon>Bdelloidea</taxon>
        <taxon>Adinetida</taxon>
        <taxon>Adinetidae</taxon>
        <taxon>Adineta</taxon>
    </lineage>
</organism>
<protein>
    <submittedName>
        <fullName evidence="2">Uncharacterized protein</fullName>
    </submittedName>
</protein>
<feature type="compositionally biased region" description="Basic and acidic residues" evidence="1">
    <location>
        <begin position="16"/>
        <end position="28"/>
    </location>
</feature>
<gene>
    <name evidence="2" type="ORF">KXQ929_LOCUS48147</name>
</gene>
<feature type="non-terminal residue" evidence="2">
    <location>
        <position position="1"/>
    </location>
</feature>
<evidence type="ECO:0000313" key="3">
    <source>
        <dbReference type="Proteomes" id="UP000663868"/>
    </source>
</evidence>